<gene>
    <name evidence="1" type="ORF">EWM59_11035</name>
</gene>
<name>A0A4Q5M0W2_9BACT</name>
<dbReference type="AlphaFoldDB" id="A0A4Q5M0W2"/>
<dbReference type="SUPFAM" id="SSF101908">
    <property type="entry name" value="Putative isomerase YbhE"/>
    <property type="match status" value="1"/>
</dbReference>
<organism evidence="1 2">
    <name type="scientific">Emticicia agri</name>
    <dbReference type="NCBI Taxonomy" id="2492393"/>
    <lineage>
        <taxon>Bacteria</taxon>
        <taxon>Pseudomonadati</taxon>
        <taxon>Bacteroidota</taxon>
        <taxon>Cytophagia</taxon>
        <taxon>Cytophagales</taxon>
        <taxon>Leadbetterellaceae</taxon>
        <taxon>Emticicia</taxon>
    </lineage>
</organism>
<dbReference type="RefSeq" id="WP_130021031.1">
    <property type="nucleotide sequence ID" value="NZ_SEWF01000013.1"/>
</dbReference>
<protein>
    <recommendedName>
        <fullName evidence="3">Photosynthesis system II assembly factor Ycf48/Hcf136-like domain-containing protein</fullName>
    </recommendedName>
</protein>
<dbReference type="Proteomes" id="UP000293162">
    <property type="component" value="Unassembled WGS sequence"/>
</dbReference>
<dbReference type="OrthoDB" id="920153at2"/>
<evidence type="ECO:0008006" key="3">
    <source>
        <dbReference type="Google" id="ProtNLM"/>
    </source>
</evidence>
<sequence>MIFFCFDSQAQDVAIKVLQQGISYSDSSYYDIIPVEDKFWIGGKYGTLKSIDTEGNLTNISYPSQQLDIYKLDKFDEQTIIACGDRGIIYKHNLQTKNWQTIKVKGYENACFYNMVVVSESEIYICGGCSAIAHSKKTVPNGFILKSIDGGITWKKIYSNPFKMVWCVKYNPFNKKVYALMYTLNKTHLYELDGEKWKPKNKIGNSIFHEIQFVDADNYVVTGGWMGKMGRIYSNSEKKILPTSGLIWGRVEGNKYDIYSAGNGQIVVDDKSGNYQVHGVKLNKAFNIYETVFTSDNTAIAIGSARTVLLIKIADRTKLVMNHL</sequence>
<accession>A0A4Q5M0W2</accession>
<keyword evidence="2" id="KW-1185">Reference proteome</keyword>
<dbReference type="EMBL" id="SEWF01000013">
    <property type="protein sequence ID" value="RYU95639.1"/>
    <property type="molecule type" value="Genomic_DNA"/>
</dbReference>
<reference evidence="1 2" key="1">
    <citation type="submission" date="2019-02" db="EMBL/GenBank/DDBJ databases">
        <title>Bacterial novel species Emticicia sp. 17J42-9 isolated from soil.</title>
        <authorList>
            <person name="Jung H.-Y."/>
        </authorList>
    </citation>
    <scope>NUCLEOTIDE SEQUENCE [LARGE SCALE GENOMIC DNA]</scope>
    <source>
        <strain evidence="1 2">17J42-9</strain>
    </source>
</reference>
<proteinExistence type="predicted"/>
<evidence type="ECO:0000313" key="2">
    <source>
        <dbReference type="Proteomes" id="UP000293162"/>
    </source>
</evidence>
<comment type="caution">
    <text evidence="1">The sequence shown here is derived from an EMBL/GenBank/DDBJ whole genome shotgun (WGS) entry which is preliminary data.</text>
</comment>
<evidence type="ECO:0000313" key="1">
    <source>
        <dbReference type="EMBL" id="RYU95639.1"/>
    </source>
</evidence>